<sequence>MAKPPPPNLVEDSIKPNKSSKEYPQKANGMSFYAFLFSIFIYISILYIFNLSPSTLFNTTKFWFFLSNTLILIIAVDYGAYSSSKEKQDFYQEYVMDTQVKNVPSFVSQHPETIKEVVEVLQEPEKEKIQAKPYRRSKSEKTKRVLIDESKNIVLRMSETAKHERTPSLEENEFSSMSDEELNRRVEEFIQRFNRQIRLQARNFTQVSNE</sequence>
<keyword evidence="2" id="KW-1133">Transmembrane helix</keyword>
<evidence type="ECO:0008006" key="4">
    <source>
        <dbReference type="Google" id="ProtNLM"/>
    </source>
</evidence>
<gene>
    <name evidence="3" type="ORF">FSB_LOCUS30393</name>
</gene>
<evidence type="ECO:0000313" key="3">
    <source>
        <dbReference type="EMBL" id="SPD02511.1"/>
    </source>
</evidence>
<dbReference type="PANTHER" id="PTHR35997:SF6">
    <property type="entry name" value="COTTON FIBER PROTEIN"/>
    <property type="match status" value="1"/>
</dbReference>
<dbReference type="AlphaFoldDB" id="A0A2N9GT34"/>
<dbReference type="InterPro" id="IPR008480">
    <property type="entry name" value="DUF761_pln"/>
</dbReference>
<feature type="region of interest" description="Disordered" evidence="1">
    <location>
        <begin position="1"/>
        <end position="22"/>
    </location>
</feature>
<keyword evidence="2" id="KW-0812">Transmembrane</keyword>
<dbReference type="PANTHER" id="PTHR35997">
    <property type="entry name" value="COTTON FIBER PROTEIN-RELATED"/>
    <property type="match status" value="1"/>
</dbReference>
<protein>
    <recommendedName>
        <fullName evidence="4">DUF4408 domain-containing protein</fullName>
    </recommendedName>
</protein>
<dbReference type="EMBL" id="OIVN01002313">
    <property type="protein sequence ID" value="SPD02511.1"/>
    <property type="molecule type" value="Genomic_DNA"/>
</dbReference>
<name>A0A2N9GT34_FAGSY</name>
<evidence type="ECO:0000256" key="1">
    <source>
        <dbReference type="SAM" id="MobiDB-lite"/>
    </source>
</evidence>
<reference evidence="3" key="1">
    <citation type="submission" date="2018-02" db="EMBL/GenBank/DDBJ databases">
        <authorList>
            <person name="Cohen D.B."/>
            <person name="Kent A.D."/>
        </authorList>
    </citation>
    <scope>NUCLEOTIDE SEQUENCE</scope>
</reference>
<proteinExistence type="predicted"/>
<keyword evidence="2" id="KW-0472">Membrane</keyword>
<evidence type="ECO:0000256" key="2">
    <source>
        <dbReference type="SAM" id="Phobius"/>
    </source>
</evidence>
<accession>A0A2N9GT34</accession>
<feature type="compositionally biased region" description="Basic and acidic residues" evidence="1">
    <location>
        <begin position="12"/>
        <end position="22"/>
    </location>
</feature>
<organism evidence="3">
    <name type="scientific">Fagus sylvatica</name>
    <name type="common">Beechnut</name>
    <dbReference type="NCBI Taxonomy" id="28930"/>
    <lineage>
        <taxon>Eukaryota</taxon>
        <taxon>Viridiplantae</taxon>
        <taxon>Streptophyta</taxon>
        <taxon>Embryophyta</taxon>
        <taxon>Tracheophyta</taxon>
        <taxon>Spermatophyta</taxon>
        <taxon>Magnoliopsida</taxon>
        <taxon>eudicotyledons</taxon>
        <taxon>Gunneridae</taxon>
        <taxon>Pentapetalae</taxon>
        <taxon>rosids</taxon>
        <taxon>fabids</taxon>
        <taxon>Fagales</taxon>
        <taxon>Fagaceae</taxon>
        <taxon>Fagus</taxon>
    </lineage>
</organism>
<feature type="transmembrane region" description="Helical" evidence="2">
    <location>
        <begin position="30"/>
        <end position="50"/>
    </location>
</feature>
<dbReference type="Pfam" id="PF05553">
    <property type="entry name" value="DUF761"/>
    <property type="match status" value="1"/>
</dbReference>
<feature type="transmembrane region" description="Helical" evidence="2">
    <location>
        <begin position="62"/>
        <end position="81"/>
    </location>
</feature>